<feature type="region of interest" description="Disordered" evidence="7">
    <location>
        <begin position="628"/>
        <end position="661"/>
    </location>
</feature>
<feature type="region of interest" description="Disordered" evidence="7">
    <location>
        <begin position="942"/>
        <end position="1333"/>
    </location>
</feature>
<organism evidence="11 12">
    <name type="scientific">Necator americanus</name>
    <name type="common">Human hookworm</name>
    <dbReference type="NCBI Taxonomy" id="51031"/>
    <lineage>
        <taxon>Eukaryota</taxon>
        <taxon>Metazoa</taxon>
        <taxon>Ecdysozoa</taxon>
        <taxon>Nematoda</taxon>
        <taxon>Chromadorea</taxon>
        <taxon>Rhabditida</taxon>
        <taxon>Rhabditina</taxon>
        <taxon>Rhabditomorpha</taxon>
        <taxon>Strongyloidea</taxon>
        <taxon>Ancylostomatidae</taxon>
        <taxon>Bunostominae</taxon>
        <taxon>Necator</taxon>
    </lineage>
</organism>
<keyword evidence="12" id="KW-1185">Reference proteome</keyword>
<dbReference type="InterPro" id="IPR001841">
    <property type="entry name" value="Znf_RING"/>
</dbReference>
<feature type="compositionally biased region" description="Low complexity" evidence="7">
    <location>
        <begin position="635"/>
        <end position="654"/>
    </location>
</feature>
<dbReference type="SUPFAM" id="SSF57850">
    <property type="entry name" value="RING/U-box"/>
    <property type="match status" value="1"/>
</dbReference>
<dbReference type="PROSITE" id="PS50158">
    <property type="entry name" value="ZF_CCHC"/>
    <property type="match status" value="1"/>
</dbReference>
<dbReference type="Gene3D" id="4.10.60.10">
    <property type="entry name" value="Zinc finger, CCHC-type"/>
    <property type="match status" value="1"/>
</dbReference>
<feature type="domain" description="CCHC-type" evidence="9">
    <location>
        <begin position="397"/>
        <end position="411"/>
    </location>
</feature>
<name>A0ABR1BUP0_NECAM</name>
<dbReference type="Pfam" id="PF13923">
    <property type="entry name" value="zf-C3HC4_2"/>
    <property type="match status" value="1"/>
</dbReference>
<feature type="compositionally biased region" description="Basic and acidic residues" evidence="7">
    <location>
        <begin position="879"/>
        <end position="908"/>
    </location>
</feature>
<dbReference type="EMBL" id="JAVFWL010000001">
    <property type="protein sequence ID" value="KAK6729466.1"/>
    <property type="molecule type" value="Genomic_DNA"/>
</dbReference>
<feature type="region of interest" description="Disordered" evidence="7">
    <location>
        <begin position="1357"/>
        <end position="1407"/>
    </location>
</feature>
<dbReference type="Pfam" id="PF13696">
    <property type="entry name" value="zf-CCHC_2"/>
    <property type="match status" value="1"/>
</dbReference>
<dbReference type="InterPro" id="IPR014891">
    <property type="entry name" value="DWNN_domain"/>
</dbReference>
<feature type="compositionally biased region" description="Basic residues" evidence="7">
    <location>
        <begin position="755"/>
        <end position="770"/>
    </location>
</feature>
<evidence type="ECO:0000313" key="12">
    <source>
        <dbReference type="Proteomes" id="UP001303046"/>
    </source>
</evidence>
<feature type="compositionally biased region" description="Low complexity" evidence="7">
    <location>
        <begin position="96"/>
        <end position="115"/>
    </location>
</feature>
<comment type="caution">
    <text evidence="11">The sequence shown here is derived from an EMBL/GenBank/DDBJ whole genome shotgun (WGS) entry which is preliminary data.</text>
</comment>
<evidence type="ECO:0000259" key="9">
    <source>
        <dbReference type="PROSITE" id="PS50158"/>
    </source>
</evidence>
<dbReference type="CDD" id="cd16620">
    <property type="entry name" value="vRING-HC-C4C4_RBBP6"/>
    <property type="match status" value="1"/>
</dbReference>
<gene>
    <name evidence="11" type="primary">Necator_chrI.g2613</name>
    <name evidence="11" type="ORF">RB195_006485</name>
</gene>
<evidence type="ECO:0000259" key="8">
    <source>
        <dbReference type="PROSITE" id="PS50089"/>
    </source>
</evidence>
<evidence type="ECO:0000256" key="2">
    <source>
        <dbReference type="ARBA" id="ARBA00022723"/>
    </source>
</evidence>
<feature type="region of interest" description="Disordered" evidence="7">
    <location>
        <begin position="569"/>
        <end position="610"/>
    </location>
</feature>
<evidence type="ECO:0008006" key="13">
    <source>
        <dbReference type="Google" id="ProtNLM"/>
    </source>
</evidence>
<dbReference type="Gene3D" id="3.10.20.90">
    <property type="entry name" value="Phosphatidylinositol 3-kinase Catalytic Subunit, Chain A, domain 1"/>
    <property type="match status" value="1"/>
</dbReference>
<feature type="compositionally biased region" description="Low complexity" evidence="7">
    <location>
        <begin position="740"/>
        <end position="750"/>
    </location>
</feature>
<dbReference type="PROSITE" id="PS50089">
    <property type="entry name" value="ZF_RING_2"/>
    <property type="match status" value="1"/>
</dbReference>
<feature type="compositionally biased region" description="Basic and acidic residues" evidence="7">
    <location>
        <begin position="1363"/>
        <end position="1391"/>
    </location>
</feature>
<keyword evidence="5" id="KW-0539">Nucleus</keyword>
<dbReference type="Pfam" id="PF08783">
    <property type="entry name" value="DWNN"/>
    <property type="match status" value="1"/>
</dbReference>
<reference evidence="11 12" key="1">
    <citation type="submission" date="2023-08" db="EMBL/GenBank/DDBJ databases">
        <title>A Necator americanus chromosomal reference genome.</title>
        <authorList>
            <person name="Ilik V."/>
            <person name="Petrzelkova K.J."/>
            <person name="Pardy F."/>
            <person name="Fuh T."/>
            <person name="Niatou-Singa F.S."/>
            <person name="Gouil Q."/>
            <person name="Baker L."/>
            <person name="Ritchie M.E."/>
            <person name="Jex A.R."/>
            <person name="Gazzola D."/>
            <person name="Li H."/>
            <person name="Toshio Fujiwara R."/>
            <person name="Zhan B."/>
            <person name="Aroian R.V."/>
            <person name="Pafco B."/>
            <person name="Schwarz E.M."/>
        </authorList>
    </citation>
    <scope>NUCLEOTIDE SEQUENCE [LARGE SCALE GENOMIC DNA]</scope>
    <source>
        <strain evidence="11 12">Aroian</strain>
        <tissue evidence="11">Whole animal</tissue>
    </source>
</reference>
<feature type="compositionally biased region" description="Low complexity" evidence="7">
    <location>
        <begin position="1272"/>
        <end position="1284"/>
    </location>
</feature>
<feature type="compositionally biased region" description="Basic and acidic residues" evidence="7">
    <location>
        <begin position="771"/>
        <end position="813"/>
    </location>
</feature>
<feature type="compositionally biased region" description="Polar residues" evidence="7">
    <location>
        <begin position="598"/>
        <end position="607"/>
    </location>
</feature>
<dbReference type="InterPro" id="IPR033489">
    <property type="entry name" value="RBBP6"/>
</dbReference>
<feature type="compositionally biased region" description="Basic residues" evidence="7">
    <location>
        <begin position="1031"/>
        <end position="1047"/>
    </location>
</feature>
<dbReference type="PROSITE" id="PS51282">
    <property type="entry name" value="DWNN"/>
    <property type="match status" value="1"/>
</dbReference>
<dbReference type="PANTHER" id="PTHR15439:SF0">
    <property type="entry name" value="CELL DIVISION CYCLE AND APOPTOSIS REGULATOR PROTEIN 1-RELATED"/>
    <property type="match status" value="1"/>
</dbReference>
<evidence type="ECO:0000256" key="5">
    <source>
        <dbReference type="ARBA" id="ARBA00023242"/>
    </source>
</evidence>
<feature type="region of interest" description="Disordered" evidence="7">
    <location>
        <begin position="94"/>
        <end position="115"/>
    </location>
</feature>
<evidence type="ECO:0000256" key="7">
    <source>
        <dbReference type="SAM" id="MobiDB-lite"/>
    </source>
</evidence>
<dbReference type="InterPro" id="IPR036875">
    <property type="entry name" value="Znf_CCHC_sf"/>
</dbReference>
<dbReference type="InterPro" id="IPR025829">
    <property type="entry name" value="Zn_knuckle_CX2CX3GHX4C"/>
</dbReference>
<feature type="compositionally biased region" description="Polar residues" evidence="7">
    <location>
        <begin position="855"/>
        <end position="866"/>
    </location>
</feature>
<feature type="compositionally biased region" description="Basic residues" evidence="7">
    <location>
        <begin position="1059"/>
        <end position="1084"/>
    </location>
</feature>
<evidence type="ECO:0000256" key="4">
    <source>
        <dbReference type="ARBA" id="ARBA00022833"/>
    </source>
</evidence>
<protein>
    <recommendedName>
        <fullName evidence="13">DWNN domain protein</fullName>
    </recommendedName>
</protein>
<feature type="compositionally biased region" description="Basic residues" evidence="7">
    <location>
        <begin position="1398"/>
        <end position="1407"/>
    </location>
</feature>
<dbReference type="SUPFAM" id="SSF57756">
    <property type="entry name" value="Retrovirus zinc finger-like domains"/>
    <property type="match status" value="1"/>
</dbReference>
<dbReference type="InterPro" id="IPR013083">
    <property type="entry name" value="Znf_RING/FYVE/PHD"/>
</dbReference>
<evidence type="ECO:0000259" key="10">
    <source>
        <dbReference type="PROSITE" id="PS51282"/>
    </source>
</evidence>
<evidence type="ECO:0000256" key="3">
    <source>
        <dbReference type="ARBA" id="ARBA00022771"/>
    </source>
</evidence>
<feature type="compositionally biased region" description="Basic and acidic residues" evidence="7">
    <location>
        <begin position="986"/>
        <end position="1019"/>
    </location>
</feature>
<dbReference type="SMART" id="SM01180">
    <property type="entry name" value="DWNN"/>
    <property type="match status" value="1"/>
</dbReference>
<comment type="subcellular location">
    <subcellularLocation>
        <location evidence="1">Nucleus</location>
    </subcellularLocation>
</comment>
<keyword evidence="3 6" id="KW-0863">Zinc-finger</keyword>
<feature type="compositionally biased region" description="Basic and acidic residues" evidence="7">
    <location>
        <begin position="1085"/>
        <end position="1258"/>
    </location>
</feature>
<proteinExistence type="predicted"/>
<dbReference type="Gene3D" id="3.30.40.10">
    <property type="entry name" value="Zinc/RING finger domain, C3HC4 (zinc finger)"/>
    <property type="match status" value="1"/>
</dbReference>
<keyword evidence="4" id="KW-0862">Zinc</keyword>
<accession>A0ABR1BUP0</accession>
<dbReference type="InterPro" id="IPR001878">
    <property type="entry name" value="Znf_CCHC"/>
</dbReference>
<dbReference type="PANTHER" id="PTHR15439">
    <property type="entry name" value="RETINOBLASTOMA-BINDING PROTEIN 6"/>
    <property type="match status" value="1"/>
</dbReference>
<feature type="domain" description="RING-type" evidence="8">
    <location>
        <begin position="477"/>
        <end position="515"/>
    </location>
</feature>
<sequence>MAWNQNNLPTAAKASKGINDIAKLIEYPADYVTDWNIFAVKGTTPRIGVVQVPVSNGKFVTLRLPMAQFLFKTLALFLAIGSAISHKARCEESSDSSAETSRRQSTSTTTISTTTPLSVNTTTNITTTTTKALSCDGVKCGTDQSCHMVADGCETCTSPQCLYSVCNTQCFNCATNEKCILFTGFCPRVPCARMGEMASNDTNKIIEIILIIFFPCDLSFSMMPFMLLSTILRMNCHVRVMSSIHYKFRATLEYKTLQFDGLHITGADLKKEICSKEGIKAEAFDLLLQNAHTKRSYTAEELIPRNSSIIVQRVPREDAEKLPKIQGVNTGVVVRATTTESGFAVPAHMNPEEFEKLSEEDQIAHIKDVSTAKYHSSNFQKKTTNIMSGPPPPTYTCNRCNQPGHWYKNCPMLATKRTTGIPSQELMETTAEDPLAMLHPSGKLVVPIMHWKARQHAKKVVEEGPVVERVPPPELTCPICSHLLKDAVLTTCCGNSFCADCISNKLMESQDRQCPGKNCDHMQVSVDALVPNKSVRQAAAAWSMGGSGLGSQDQEHMRFRIGLQPSVTVSAASTPPQTLPPPVSQASQPTVPAVSAPPQDSVQAQNSPTPFVTQTTVPVAMASVPSFSQPPPNMVPVASSSSSGDSLLPPGTSSIPPPTISLPLTSIQTASSLPPIPGVGLPIQHQLLVPPSASYIYNQPPPAMTLGAPQPQIMDAWDAFLHRKDRERERPRKRARSRNRSSSSTLSSSSADDRRRRRNRHEKDKRRVHRSDKEKDRDRGRDSRYRHTDDRRDRDRERNRERDWGDRHRENRPPRSGAHASRRDGKDEPSLPSLMGLDVTTPPNLASKRDRSRSRSNTPQNHQAALSNDRKKRKKKDSRWKSDSSWRSRKDEKDRKKANDSEEAAREIADEEAIDGTLREVAEFVRVEANCDDDGIEFELEEMAAMKETATEAEDEKSVTDTEPAVEEPFDTAVEQLSEADNEEPIEQKSESDAVDRKSESDATLVTKEDTTDKDKDTVEEQIEGDDERNSRKKDKKHKKHKKHKRSRERDDDDGNESKHRHRRKKEKKEKKEKRRKEKKHRRGKDLDRSDHRESNKEEETDEGHKAERCADTGGENNEKQADCKEERRLLENSTQKKKDLRKHDEVERRENDKKREDRKRGDTKNDRVGKERENREGRRRDRSRERVEKHRDRSHERSDRKKEKELEGKRKGRDSSRDRESEEKRKDSDRKGDSRLKGKPEKDYQNSISRKDLERPQEANNSANTKEKPPISQISISTSQGTIRNSDGQLKGIDDPTASARKHKGTTDALDSDEPTLKKQKPEVATSSPAKVKPALASFVKFKVTPPSLKKSVPLLKQLGAGDKESTDMEEDKSKLLPEGDANTDRRMREAFSPPKLQRKKITLNL</sequence>
<dbReference type="SMART" id="SM00343">
    <property type="entry name" value="ZnF_C2HC"/>
    <property type="match status" value="1"/>
</dbReference>
<evidence type="ECO:0000256" key="1">
    <source>
        <dbReference type="ARBA" id="ARBA00004123"/>
    </source>
</evidence>
<evidence type="ECO:0000256" key="6">
    <source>
        <dbReference type="PROSITE-ProRule" id="PRU00047"/>
    </source>
</evidence>
<dbReference type="Proteomes" id="UP001303046">
    <property type="component" value="Unassembled WGS sequence"/>
</dbReference>
<feature type="region of interest" description="Disordered" evidence="7">
    <location>
        <begin position="724"/>
        <end position="917"/>
    </location>
</feature>
<evidence type="ECO:0000313" key="11">
    <source>
        <dbReference type="EMBL" id="KAK6729466.1"/>
    </source>
</evidence>
<keyword evidence="2" id="KW-0479">Metal-binding</keyword>
<feature type="domain" description="DWNN" evidence="10">
    <location>
        <begin position="244"/>
        <end position="315"/>
    </location>
</feature>